<name>A0ACC0P5I5_RHOML</name>
<sequence>MSVDGGGPGSLTEGGDGEDRRTPMEVRHTPMGFETRDPRVSRLDSQAAVEGLVITKGGFGGASGAAWFSGHEPITKSDFAEYVGDDGLARLLEENPMVVVTVLATREERQRQIGLAEEEE</sequence>
<gene>
    <name evidence="1" type="ORF">RHMOL_Rhmol04G0219900</name>
</gene>
<accession>A0ACC0P5I5</accession>
<organism evidence="1 2">
    <name type="scientific">Rhododendron molle</name>
    <name type="common">Chinese azalea</name>
    <name type="synonym">Azalea mollis</name>
    <dbReference type="NCBI Taxonomy" id="49168"/>
    <lineage>
        <taxon>Eukaryota</taxon>
        <taxon>Viridiplantae</taxon>
        <taxon>Streptophyta</taxon>
        <taxon>Embryophyta</taxon>
        <taxon>Tracheophyta</taxon>
        <taxon>Spermatophyta</taxon>
        <taxon>Magnoliopsida</taxon>
        <taxon>eudicotyledons</taxon>
        <taxon>Gunneridae</taxon>
        <taxon>Pentapetalae</taxon>
        <taxon>asterids</taxon>
        <taxon>Ericales</taxon>
        <taxon>Ericaceae</taxon>
        <taxon>Ericoideae</taxon>
        <taxon>Rhodoreae</taxon>
        <taxon>Rhododendron</taxon>
    </lineage>
</organism>
<evidence type="ECO:0000313" key="1">
    <source>
        <dbReference type="EMBL" id="KAI8559988.1"/>
    </source>
</evidence>
<proteinExistence type="predicted"/>
<evidence type="ECO:0000313" key="2">
    <source>
        <dbReference type="Proteomes" id="UP001062846"/>
    </source>
</evidence>
<dbReference type="Proteomes" id="UP001062846">
    <property type="component" value="Chromosome 4"/>
</dbReference>
<dbReference type="EMBL" id="CM046391">
    <property type="protein sequence ID" value="KAI8559988.1"/>
    <property type="molecule type" value="Genomic_DNA"/>
</dbReference>
<protein>
    <submittedName>
        <fullName evidence="1">Uncharacterized protein</fullName>
    </submittedName>
</protein>
<comment type="caution">
    <text evidence="1">The sequence shown here is derived from an EMBL/GenBank/DDBJ whole genome shotgun (WGS) entry which is preliminary data.</text>
</comment>
<keyword evidence="2" id="KW-1185">Reference proteome</keyword>
<reference evidence="1" key="1">
    <citation type="submission" date="2022-02" db="EMBL/GenBank/DDBJ databases">
        <title>Plant Genome Project.</title>
        <authorList>
            <person name="Zhang R.-G."/>
        </authorList>
    </citation>
    <scope>NUCLEOTIDE SEQUENCE</scope>
    <source>
        <strain evidence="1">AT1</strain>
    </source>
</reference>